<keyword evidence="3" id="KW-0132">Cell division</keyword>
<organism evidence="3 4">
    <name type="scientific">Nesterenkonia xinjiangensis</name>
    <dbReference type="NCBI Taxonomy" id="225327"/>
    <lineage>
        <taxon>Bacteria</taxon>
        <taxon>Bacillati</taxon>
        <taxon>Actinomycetota</taxon>
        <taxon>Actinomycetes</taxon>
        <taxon>Micrococcales</taxon>
        <taxon>Micrococcaceae</taxon>
        <taxon>Nesterenkonia</taxon>
    </lineage>
</organism>
<feature type="region of interest" description="Disordered" evidence="1">
    <location>
        <begin position="132"/>
        <end position="221"/>
    </location>
</feature>
<dbReference type="GO" id="GO:0051301">
    <property type="term" value="P:cell division"/>
    <property type="evidence" value="ECO:0007669"/>
    <property type="project" value="UniProtKB-KW"/>
</dbReference>
<evidence type="ECO:0000313" key="4">
    <source>
        <dbReference type="Proteomes" id="UP000535437"/>
    </source>
</evidence>
<feature type="transmembrane region" description="Helical" evidence="2">
    <location>
        <begin position="44"/>
        <end position="66"/>
    </location>
</feature>
<name>A0A7Z0KAT5_9MICC</name>
<sequence>MSTQAVPEQDLSPARSAARPQQSLGLAAPALRALPKVRRRHRGLTAGIIALMVAALAVVLAVNIHVSNAQYRVVELSNQHQLLTQQNQALEQQVLHLQSPQVLSDTAVSLGMVMPSEAGAFDLATAEVSGSAEAADSADRPSRFVSTPVQPGDEMAPSLDVAEQAGGAPSGMLGTGALNTLTLPAPGHNGQQAAEAPATEGGSDDSPQRLNGGTIPAPGLN</sequence>
<evidence type="ECO:0000313" key="3">
    <source>
        <dbReference type="EMBL" id="NYJ79248.1"/>
    </source>
</evidence>
<evidence type="ECO:0000256" key="1">
    <source>
        <dbReference type="SAM" id="MobiDB-lite"/>
    </source>
</evidence>
<keyword evidence="3" id="KW-0131">Cell cycle</keyword>
<keyword evidence="2" id="KW-0812">Transmembrane</keyword>
<dbReference type="EMBL" id="JACCFY010000001">
    <property type="protein sequence ID" value="NYJ79248.1"/>
    <property type="molecule type" value="Genomic_DNA"/>
</dbReference>
<reference evidence="3 4" key="1">
    <citation type="submission" date="2020-07" db="EMBL/GenBank/DDBJ databases">
        <title>Sequencing the genomes of 1000 actinobacteria strains.</title>
        <authorList>
            <person name="Klenk H.-P."/>
        </authorList>
    </citation>
    <scope>NUCLEOTIDE SEQUENCE [LARGE SCALE GENOMIC DNA]</scope>
    <source>
        <strain evidence="3 4">DSM 15475</strain>
    </source>
</reference>
<gene>
    <name evidence="3" type="ORF">HNR09_002659</name>
</gene>
<keyword evidence="4" id="KW-1185">Reference proteome</keyword>
<dbReference type="Proteomes" id="UP000535437">
    <property type="component" value="Unassembled WGS sequence"/>
</dbReference>
<evidence type="ECO:0000256" key="2">
    <source>
        <dbReference type="SAM" id="Phobius"/>
    </source>
</evidence>
<keyword evidence="2" id="KW-1133">Transmembrane helix</keyword>
<proteinExistence type="predicted"/>
<dbReference type="RefSeq" id="WP_179542493.1">
    <property type="nucleotide sequence ID" value="NZ_BAAALL010000001.1"/>
</dbReference>
<accession>A0A7Z0KAT5</accession>
<feature type="region of interest" description="Disordered" evidence="1">
    <location>
        <begin position="1"/>
        <end position="21"/>
    </location>
</feature>
<protein>
    <submittedName>
        <fullName evidence="3">Cell division protein FtsL</fullName>
    </submittedName>
</protein>
<dbReference type="AlphaFoldDB" id="A0A7Z0KAT5"/>
<comment type="caution">
    <text evidence="3">The sequence shown here is derived from an EMBL/GenBank/DDBJ whole genome shotgun (WGS) entry which is preliminary data.</text>
</comment>
<keyword evidence="2" id="KW-0472">Membrane</keyword>